<dbReference type="Gene3D" id="2.40.30.170">
    <property type="match status" value="1"/>
</dbReference>
<feature type="domain" description="Multidrug resistance protein MdtA-like C-terminal permuted SH3" evidence="3">
    <location>
        <begin position="315"/>
        <end position="376"/>
    </location>
</feature>
<dbReference type="PROSITE" id="PS51257">
    <property type="entry name" value="PROKAR_LIPOPROTEIN"/>
    <property type="match status" value="1"/>
</dbReference>
<dbReference type="PANTHER" id="PTHR30469">
    <property type="entry name" value="MULTIDRUG RESISTANCE PROTEIN MDTA"/>
    <property type="match status" value="1"/>
</dbReference>
<accession>A0A3E1NDU8</accession>
<feature type="coiled-coil region" evidence="2">
    <location>
        <begin position="28"/>
        <end position="55"/>
    </location>
</feature>
<dbReference type="AlphaFoldDB" id="A0A3E1NDU8"/>
<evidence type="ECO:0000256" key="2">
    <source>
        <dbReference type="SAM" id="Coils"/>
    </source>
</evidence>
<dbReference type="NCBIfam" id="TIGR01730">
    <property type="entry name" value="RND_mfp"/>
    <property type="match status" value="1"/>
</dbReference>
<name>A0A3E1NDU8_9BACT</name>
<dbReference type="EMBL" id="QTJU01000013">
    <property type="protein sequence ID" value="RFM25948.1"/>
    <property type="molecule type" value="Genomic_DNA"/>
</dbReference>
<dbReference type="GO" id="GO:0015562">
    <property type="term" value="F:efflux transmembrane transporter activity"/>
    <property type="evidence" value="ECO:0007669"/>
    <property type="project" value="TreeGrafter"/>
</dbReference>
<sequence length="389" mass="42423">MQKLVNIGILAIAVTFASCGAKTDDGTLAAKKAKLESLKKEVAALESDIAKTDTAAGKEERPKLVTIDTLKPSGFTHYIDLQGKVESVNVSNVTPRTQPGQVKAVFVKTGDIVSKGQVLLQLDDVVAKQNLRAAEQGLGSLKAQLDLAKEVYRRRKNLLDQGIGTEVQVLSDKTSVDSYESQLKSAQENVKLAQEQVNFTTVRSDLDGVADVVNIRVGETFSGANQIRIVNTHDLKITTQIPENYLGRVHVGSHVKVTLPDINRTIDAIVTVAGKLIDQDSRSFYIEAKIPSDKDFHPNQLALVKIQDYSAPGAYTVPLNTVQTDEKGKYVMVAVTEKQKVIAKKRAVVIGELYGDRIEIKSGLQTGDHVIVDGYQSLYENQLLTTDAR</sequence>
<dbReference type="GO" id="GO:1990281">
    <property type="term" value="C:efflux pump complex"/>
    <property type="evidence" value="ECO:0007669"/>
    <property type="project" value="TreeGrafter"/>
</dbReference>
<dbReference type="InterPro" id="IPR006143">
    <property type="entry name" value="RND_pump_MFP"/>
</dbReference>
<reference evidence="4 5" key="1">
    <citation type="submission" date="2018-08" db="EMBL/GenBank/DDBJ databases">
        <title>Chitinophagaceae sp. K23C18032701, a novel bacterium isolated from forest soil.</title>
        <authorList>
            <person name="Wang C."/>
        </authorList>
    </citation>
    <scope>NUCLEOTIDE SEQUENCE [LARGE SCALE GENOMIC DNA]</scope>
    <source>
        <strain evidence="4 5">K23C18032701</strain>
    </source>
</reference>
<dbReference type="RefSeq" id="WP_116849613.1">
    <property type="nucleotide sequence ID" value="NZ_QTJU01000013.1"/>
</dbReference>
<evidence type="ECO:0000259" key="3">
    <source>
        <dbReference type="Pfam" id="PF25967"/>
    </source>
</evidence>
<protein>
    <submittedName>
        <fullName evidence="4">Efflux RND transporter periplasmic adaptor subunit</fullName>
    </submittedName>
</protein>
<dbReference type="Gene3D" id="1.10.287.470">
    <property type="entry name" value="Helix hairpin bin"/>
    <property type="match status" value="1"/>
</dbReference>
<dbReference type="Gene3D" id="2.40.50.100">
    <property type="match status" value="1"/>
</dbReference>
<keyword evidence="5" id="KW-1185">Reference proteome</keyword>
<dbReference type="SUPFAM" id="SSF111369">
    <property type="entry name" value="HlyD-like secretion proteins"/>
    <property type="match status" value="1"/>
</dbReference>
<gene>
    <name evidence="4" type="ORF">DXN05_22795</name>
</gene>
<evidence type="ECO:0000256" key="1">
    <source>
        <dbReference type="ARBA" id="ARBA00009477"/>
    </source>
</evidence>
<dbReference type="PANTHER" id="PTHR30469:SF15">
    <property type="entry name" value="HLYD FAMILY OF SECRETION PROTEINS"/>
    <property type="match status" value="1"/>
</dbReference>
<organism evidence="4 5">
    <name type="scientific">Deminuibacter soli</name>
    <dbReference type="NCBI Taxonomy" id="2291815"/>
    <lineage>
        <taxon>Bacteria</taxon>
        <taxon>Pseudomonadati</taxon>
        <taxon>Bacteroidota</taxon>
        <taxon>Chitinophagia</taxon>
        <taxon>Chitinophagales</taxon>
        <taxon>Chitinophagaceae</taxon>
        <taxon>Deminuibacter</taxon>
    </lineage>
</organism>
<proteinExistence type="inferred from homology"/>
<dbReference type="InterPro" id="IPR058627">
    <property type="entry name" value="MdtA-like_C"/>
</dbReference>
<comment type="similarity">
    <text evidence="1">Belongs to the membrane fusion protein (MFP) (TC 8.A.1) family.</text>
</comment>
<dbReference type="Gene3D" id="2.40.420.20">
    <property type="match status" value="1"/>
</dbReference>
<comment type="caution">
    <text evidence="4">The sequence shown here is derived from an EMBL/GenBank/DDBJ whole genome shotgun (WGS) entry which is preliminary data.</text>
</comment>
<feature type="coiled-coil region" evidence="2">
    <location>
        <begin position="176"/>
        <end position="203"/>
    </location>
</feature>
<keyword evidence="2" id="KW-0175">Coiled coil</keyword>
<evidence type="ECO:0000313" key="4">
    <source>
        <dbReference type="EMBL" id="RFM25948.1"/>
    </source>
</evidence>
<dbReference type="OrthoDB" id="9806939at2"/>
<dbReference type="Pfam" id="PF25967">
    <property type="entry name" value="RND-MFP_C"/>
    <property type="match status" value="1"/>
</dbReference>
<dbReference type="Proteomes" id="UP000261284">
    <property type="component" value="Unassembled WGS sequence"/>
</dbReference>
<evidence type="ECO:0000313" key="5">
    <source>
        <dbReference type="Proteomes" id="UP000261284"/>
    </source>
</evidence>